<proteinExistence type="predicted"/>
<evidence type="ECO:0000313" key="1">
    <source>
        <dbReference type="EMBL" id="KAF6148344.1"/>
    </source>
</evidence>
<feature type="non-terminal residue" evidence="1">
    <location>
        <position position="1"/>
    </location>
</feature>
<evidence type="ECO:0000313" key="2">
    <source>
        <dbReference type="Proteomes" id="UP000541444"/>
    </source>
</evidence>
<name>A0A7J7M0L2_9MAGN</name>
<keyword evidence="2" id="KW-1185">Reference proteome</keyword>
<comment type="caution">
    <text evidence="1">The sequence shown here is derived from an EMBL/GenBank/DDBJ whole genome shotgun (WGS) entry which is preliminary data.</text>
</comment>
<gene>
    <name evidence="1" type="ORF">GIB67_025563</name>
</gene>
<sequence length="163" mass="19162">SFEISDTLRTRVNMFNVDFNAQCVSIQDEDRQRNDIGGVRLQMGQHFLGQMDDFFDYCTSHDNARSFTYQEFPYQHTLLKDNKVWTSCSPRNKFAIGRLFYASPKSGERYYLKLLLTVVKGLTSFKSLCAVNNMVYERHIKFLKKEYEAYQIFSKLARGQLQC</sequence>
<accession>A0A7J7M0L2</accession>
<reference evidence="1 2" key="1">
    <citation type="journal article" date="2020" name="IScience">
        <title>Genome Sequencing of the Endangered Kingdonia uniflora (Circaeasteraceae, Ranunculales) Reveals Potential Mechanisms of Evolutionary Specialization.</title>
        <authorList>
            <person name="Sun Y."/>
            <person name="Deng T."/>
            <person name="Zhang A."/>
            <person name="Moore M.J."/>
            <person name="Landis J.B."/>
            <person name="Lin N."/>
            <person name="Zhang H."/>
            <person name="Zhang X."/>
            <person name="Huang J."/>
            <person name="Zhang X."/>
            <person name="Sun H."/>
            <person name="Wang H."/>
        </authorList>
    </citation>
    <scope>NUCLEOTIDE SEQUENCE [LARGE SCALE GENOMIC DNA]</scope>
    <source>
        <strain evidence="1">TB1705</strain>
        <tissue evidence="1">Leaf</tissue>
    </source>
</reference>
<dbReference type="EMBL" id="JACGCM010001848">
    <property type="protein sequence ID" value="KAF6148344.1"/>
    <property type="molecule type" value="Genomic_DNA"/>
</dbReference>
<dbReference type="AlphaFoldDB" id="A0A7J7M0L2"/>
<protein>
    <submittedName>
        <fullName evidence="1">Uncharacterized protein</fullName>
    </submittedName>
</protein>
<organism evidence="1 2">
    <name type="scientific">Kingdonia uniflora</name>
    <dbReference type="NCBI Taxonomy" id="39325"/>
    <lineage>
        <taxon>Eukaryota</taxon>
        <taxon>Viridiplantae</taxon>
        <taxon>Streptophyta</taxon>
        <taxon>Embryophyta</taxon>
        <taxon>Tracheophyta</taxon>
        <taxon>Spermatophyta</taxon>
        <taxon>Magnoliopsida</taxon>
        <taxon>Ranunculales</taxon>
        <taxon>Circaeasteraceae</taxon>
        <taxon>Kingdonia</taxon>
    </lineage>
</organism>
<dbReference type="Proteomes" id="UP000541444">
    <property type="component" value="Unassembled WGS sequence"/>
</dbReference>